<feature type="signal peptide" evidence="1">
    <location>
        <begin position="1"/>
        <end position="21"/>
    </location>
</feature>
<dbReference type="Proteomes" id="UP000321058">
    <property type="component" value="Unassembled WGS sequence"/>
</dbReference>
<gene>
    <name evidence="2" type="ORF">RSO01_18010</name>
</gene>
<accession>A0A512N6M4</accession>
<reference evidence="2 3" key="1">
    <citation type="submission" date="2019-07" db="EMBL/GenBank/DDBJ databases">
        <title>Whole genome shotgun sequence of Reyranella soli NBRC 108950.</title>
        <authorList>
            <person name="Hosoyama A."/>
            <person name="Uohara A."/>
            <person name="Ohji S."/>
            <person name="Ichikawa N."/>
        </authorList>
    </citation>
    <scope>NUCLEOTIDE SEQUENCE [LARGE SCALE GENOMIC DNA]</scope>
    <source>
        <strain evidence="2 3">NBRC 108950</strain>
    </source>
</reference>
<organism evidence="2 3">
    <name type="scientific">Reyranella soli</name>
    <dbReference type="NCBI Taxonomy" id="1230389"/>
    <lineage>
        <taxon>Bacteria</taxon>
        <taxon>Pseudomonadati</taxon>
        <taxon>Pseudomonadota</taxon>
        <taxon>Alphaproteobacteria</taxon>
        <taxon>Hyphomicrobiales</taxon>
        <taxon>Reyranellaceae</taxon>
        <taxon>Reyranella</taxon>
    </lineage>
</organism>
<evidence type="ECO:0000256" key="1">
    <source>
        <dbReference type="SAM" id="SignalP"/>
    </source>
</evidence>
<evidence type="ECO:0000313" key="2">
    <source>
        <dbReference type="EMBL" id="GEP54635.1"/>
    </source>
</evidence>
<evidence type="ECO:0000313" key="3">
    <source>
        <dbReference type="Proteomes" id="UP000321058"/>
    </source>
</evidence>
<proteinExistence type="predicted"/>
<dbReference type="AlphaFoldDB" id="A0A512N6M4"/>
<feature type="chain" id="PRO_5021874983" evidence="1">
    <location>
        <begin position="22"/>
        <end position="120"/>
    </location>
</feature>
<sequence length="120" mass="12897">MRVLVALVVLGTIVAVPPALAEAWRAKPELEKGAPASCREADVSNLVFDFSDTGNDLSLKTNGGEAFAAPIAADGFVNTTLTVPVGRRTFAVDLTGNVKTREMELFNKQYACRFRLTPVQ</sequence>
<name>A0A512N6M4_9HYPH</name>
<dbReference type="EMBL" id="BKAJ01000031">
    <property type="protein sequence ID" value="GEP54635.1"/>
    <property type="molecule type" value="Genomic_DNA"/>
</dbReference>
<keyword evidence="3" id="KW-1185">Reference proteome</keyword>
<keyword evidence="1" id="KW-0732">Signal</keyword>
<protein>
    <submittedName>
        <fullName evidence="2">Uncharacterized protein</fullName>
    </submittedName>
</protein>
<dbReference type="RefSeq" id="WP_147148359.1">
    <property type="nucleotide sequence ID" value="NZ_BKAJ01000031.1"/>
</dbReference>
<comment type="caution">
    <text evidence="2">The sequence shown here is derived from an EMBL/GenBank/DDBJ whole genome shotgun (WGS) entry which is preliminary data.</text>
</comment>